<dbReference type="eggNOG" id="ENOG502S47S">
    <property type="taxonomic scope" value="Eukaryota"/>
</dbReference>
<feature type="chain" id="PRO_5004344223" evidence="1">
    <location>
        <begin position="20"/>
        <end position="174"/>
    </location>
</feature>
<dbReference type="OrthoDB" id="3656567at2759"/>
<protein>
    <submittedName>
        <fullName evidence="2">Uncharacterized protein</fullName>
    </submittedName>
</protein>
<evidence type="ECO:0000313" key="3">
    <source>
        <dbReference type="Proteomes" id="UP000016935"/>
    </source>
</evidence>
<dbReference type="EMBL" id="KB908703">
    <property type="protein sequence ID" value="EOA84559.1"/>
    <property type="molecule type" value="Genomic_DNA"/>
</dbReference>
<sequence length="174" mass="18132">MKFAFSLLALALRASAVLASAAPDANAEALSERASLIEECGELGVMTVPEGADPSKYRKCADHPLGENRRLYETSYGTPDASLVSRAFSSPDKIRGAADIFARKEQACYYDAGLGCSGNYCWKACGNPGDGKWCWTAAGDGGGAWLQCATFNDCKQDAACGKGCVASKACGCGC</sequence>
<dbReference type="RefSeq" id="XP_008026859.1">
    <property type="nucleotide sequence ID" value="XM_008028668.1"/>
</dbReference>
<dbReference type="Proteomes" id="UP000016935">
    <property type="component" value="Unassembled WGS sequence"/>
</dbReference>
<accession>R0K4W3</accession>
<organism evidence="2 3">
    <name type="scientific">Exserohilum turcicum (strain 28A)</name>
    <name type="common">Northern leaf blight fungus</name>
    <name type="synonym">Setosphaeria turcica</name>
    <dbReference type="NCBI Taxonomy" id="671987"/>
    <lineage>
        <taxon>Eukaryota</taxon>
        <taxon>Fungi</taxon>
        <taxon>Dikarya</taxon>
        <taxon>Ascomycota</taxon>
        <taxon>Pezizomycotina</taxon>
        <taxon>Dothideomycetes</taxon>
        <taxon>Pleosporomycetidae</taxon>
        <taxon>Pleosporales</taxon>
        <taxon>Pleosporineae</taxon>
        <taxon>Pleosporaceae</taxon>
        <taxon>Exserohilum</taxon>
    </lineage>
</organism>
<gene>
    <name evidence="2" type="ORF">SETTUDRAFT_20098</name>
</gene>
<dbReference type="HOGENOM" id="CLU_113390_0_0_1"/>
<evidence type="ECO:0000313" key="2">
    <source>
        <dbReference type="EMBL" id="EOA84559.1"/>
    </source>
</evidence>
<dbReference type="GeneID" id="19402286"/>
<reference evidence="2 3" key="1">
    <citation type="journal article" date="2012" name="PLoS Pathog.">
        <title>Diverse lifestyles and strategies of plant pathogenesis encoded in the genomes of eighteen Dothideomycetes fungi.</title>
        <authorList>
            <person name="Ohm R.A."/>
            <person name="Feau N."/>
            <person name="Henrissat B."/>
            <person name="Schoch C.L."/>
            <person name="Horwitz B.A."/>
            <person name="Barry K.W."/>
            <person name="Condon B.J."/>
            <person name="Copeland A.C."/>
            <person name="Dhillon B."/>
            <person name="Glaser F."/>
            <person name="Hesse C.N."/>
            <person name="Kosti I."/>
            <person name="LaButti K."/>
            <person name="Lindquist E.A."/>
            <person name="Lucas S."/>
            <person name="Salamov A.A."/>
            <person name="Bradshaw R.E."/>
            <person name="Ciuffetti L."/>
            <person name="Hamelin R.C."/>
            <person name="Kema G.H.J."/>
            <person name="Lawrence C."/>
            <person name="Scott J.A."/>
            <person name="Spatafora J.W."/>
            <person name="Turgeon B.G."/>
            <person name="de Wit P.J.G.M."/>
            <person name="Zhong S."/>
            <person name="Goodwin S.B."/>
            <person name="Grigoriev I.V."/>
        </authorList>
    </citation>
    <scope>NUCLEOTIDE SEQUENCE [LARGE SCALE GENOMIC DNA]</scope>
    <source>
        <strain evidence="3">28A</strain>
    </source>
</reference>
<keyword evidence="3" id="KW-1185">Reference proteome</keyword>
<reference evidence="2 3" key="2">
    <citation type="journal article" date="2013" name="PLoS Genet.">
        <title>Comparative genome structure, secondary metabolite, and effector coding capacity across Cochliobolus pathogens.</title>
        <authorList>
            <person name="Condon B.J."/>
            <person name="Leng Y."/>
            <person name="Wu D."/>
            <person name="Bushley K.E."/>
            <person name="Ohm R.A."/>
            <person name="Otillar R."/>
            <person name="Martin J."/>
            <person name="Schackwitz W."/>
            <person name="Grimwood J."/>
            <person name="MohdZainudin N."/>
            <person name="Xue C."/>
            <person name="Wang R."/>
            <person name="Manning V.A."/>
            <person name="Dhillon B."/>
            <person name="Tu Z.J."/>
            <person name="Steffenson B.J."/>
            <person name="Salamov A."/>
            <person name="Sun H."/>
            <person name="Lowry S."/>
            <person name="LaButti K."/>
            <person name="Han J."/>
            <person name="Copeland A."/>
            <person name="Lindquist E."/>
            <person name="Barry K."/>
            <person name="Schmutz J."/>
            <person name="Baker S.E."/>
            <person name="Ciuffetti L.M."/>
            <person name="Grigoriev I.V."/>
            <person name="Zhong S."/>
            <person name="Turgeon B.G."/>
        </authorList>
    </citation>
    <scope>NUCLEOTIDE SEQUENCE [LARGE SCALE GENOMIC DNA]</scope>
    <source>
        <strain evidence="3">28A</strain>
    </source>
</reference>
<proteinExistence type="predicted"/>
<keyword evidence="1" id="KW-0732">Signal</keyword>
<name>R0K4W3_EXST2</name>
<dbReference type="AlphaFoldDB" id="R0K4W3"/>
<evidence type="ECO:0000256" key="1">
    <source>
        <dbReference type="SAM" id="SignalP"/>
    </source>
</evidence>
<feature type="signal peptide" evidence="1">
    <location>
        <begin position="1"/>
        <end position="19"/>
    </location>
</feature>